<name>A0ABU2IPK1_9LIST</name>
<dbReference type="Pfam" id="PF25857">
    <property type="entry name" value="DUF7957"/>
    <property type="match status" value="1"/>
</dbReference>
<organism evidence="1 2">
    <name type="scientific">Listeria cossartiae subsp. cayugensis</name>
    <dbReference type="NCBI Taxonomy" id="2713505"/>
    <lineage>
        <taxon>Bacteria</taxon>
        <taxon>Bacillati</taxon>
        <taxon>Bacillota</taxon>
        <taxon>Bacilli</taxon>
        <taxon>Bacillales</taxon>
        <taxon>Listeriaceae</taxon>
        <taxon>Listeria</taxon>
        <taxon>Listeria cossartiae</taxon>
    </lineage>
</organism>
<evidence type="ECO:0000313" key="1">
    <source>
        <dbReference type="EMBL" id="MDT0114608.1"/>
    </source>
</evidence>
<dbReference type="InterPro" id="IPR058263">
    <property type="entry name" value="DUF7957"/>
</dbReference>
<sequence>MLLPKKEYNFHNVYAFSDTGERKWQIGKRALGENDIYTLINIKEGTLYATDFSGRRYKVFEKDRTPEKMQMVK</sequence>
<dbReference type="EMBL" id="JASBAM010000003">
    <property type="protein sequence ID" value="MDT0114608.1"/>
    <property type="molecule type" value="Genomic_DNA"/>
</dbReference>
<dbReference type="RefSeq" id="WP_311178845.1">
    <property type="nucleotide sequence ID" value="NZ_JASAYY010000003.1"/>
</dbReference>
<proteinExistence type="predicted"/>
<gene>
    <name evidence="1" type="ORF">QJV37_10765</name>
</gene>
<protein>
    <submittedName>
        <fullName evidence="1">Uncharacterized protein</fullName>
    </submittedName>
</protein>
<comment type="caution">
    <text evidence="1">The sequence shown here is derived from an EMBL/GenBank/DDBJ whole genome shotgun (WGS) entry which is preliminary data.</text>
</comment>
<reference evidence="1 2" key="1">
    <citation type="submission" date="2023-05" db="EMBL/GenBank/DDBJ databases">
        <title>A Combination of Whole Genome Sequencing and Metagenomics Reveals Diversity of Listeria spp. in Soil Collected from the Nantahala National Forest.</title>
        <authorList>
            <person name="Wang J."/>
            <person name="Schamp C.N."/>
            <person name="Hudson L.K."/>
            <person name="Chaggar H.K."/>
            <person name="Bryan D.W."/>
            <person name="Radosevich M."/>
            <person name="Denes T.G."/>
        </authorList>
    </citation>
    <scope>NUCLEOTIDE SEQUENCE [LARGE SCALE GENOMIC DNA]</scope>
    <source>
        <strain evidence="1 2">UTK S2-0002</strain>
    </source>
</reference>
<dbReference type="Proteomes" id="UP001252688">
    <property type="component" value="Unassembled WGS sequence"/>
</dbReference>
<evidence type="ECO:0000313" key="2">
    <source>
        <dbReference type="Proteomes" id="UP001252688"/>
    </source>
</evidence>
<keyword evidence="2" id="KW-1185">Reference proteome</keyword>
<accession>A0ABU2IPK1</accession>